<evidence type="ECO:0000256" key="3">
    <source>
        <dbReference type="ARBA" id="ARBA00023163"/>
    </source>
</evidence>
<evidence type="ECO:0000259" key="5">
    <source>
        <dbReference type="PROSITE" id="PS51843"/>
    </source>
</evidence>
<dbReference type="InterPro" id="IPR000536">
    <property type="entry name" value="Nucl_hrmn_rcpt_lig-bd"/>
</dbReference>
<feature type="domain" description="NR LBD" evidence="5">
    <location>
        <begin position="1"/>
        <end position="194"/>
    </location>
</feature>
<evidence type="ECO:0000313" key="8">
    <source>
        <dbReference type="WBParaSite" id="SBAD_0001057801-mRNA-1"/>
    </source>
</evidence>
<reference evidence="6 7" key="2">
    <citation type="submission" date="2018-11" db="EMBL/GenBank/DDBJ databases">
        <authorList>
            <consortium name="Pathogen Informatics"/>
        </authorList>
    </citation>
    <scope>NUCLEOTIDE SEQUENCE [LARGE SCALE GENOMIC DNA]</scope>
</reference>
<dbReference type="GO" id="GO:0009755">
    <property type="term" value="P:hormone-mediated signaling pathway"/>
    <property type="evidence" value="ECO:0007669"/>
    <property type="project" value="TreeGrafter"/>
</dbReference>
<proteinExistence type="predicted"/>
<evidence type="ECO:0000256" key="1">
    <source>
        <dbReference type="ARBA" id="ARBA00004123"/>
    </source>
</evidence>
<dbReference type="SUPFAM" id="SSF48508">
    <property type="entry name" value="Nuclear receptor ligand-binding domain"/>
    <property type="match status" value="1"/>
</dbReference>
<dbReference type="EMBL" id="UZAM01013770">
    <property type="protein sequence ID" value="VDP29941.1"/>
    <property type="molecule type" value="Genomic_DNA"/>
</dbReference>
<dbReference type="GO" id="GO:0090575">
    <property type="term" value="C:RNA polymerase II transcription regulator complex"/>
    <property type="evidence" value="ECO:0007669"/>
    <property type="project" value="TreeGrafter"/>
</dbReference>
<organism evidence="8">
    <name type="scientific">Soboliphyme baturini</name>
    <dbReference type="NCBI Taxonomy" id="241478"/>
    <lineage>
        <taxon>Eukaryota</taxon>
        <taxon>Metazoa</taxon>
        <taxon>Ecdysozoa</taxon>
        <taxon>Nematoda</taxon>
        <taxon>Enoplea</taxon>
        <taxon>Dorylaimia</taxon>
        <taxon>Dioctophymatida</taxon>
        <taxon>Dioctophymatoidea</taxon>
        <taxon>Soboliphymatidae</taxon>
        <taxon>Soboliphyme</taxon>
    </lineage>
</organism>
<dbReference type="PANTHER" id="PTHR24086:SF15">
    <property type="entry name" value="NUCLEAR HORMONE RECEPTOR FTZ-F1"/>
    <property type="match status" value="1"/>
</dbReference>
<protein>
    <submittedName>
        <fullName evidence="8">NR LBD domain-containing protein</fullName>
    </submittedName>
</protein>
<dbReference type="GO" id="GO:0009888">
    <property type="term" value="P:tissue development"/>
    <property type="evidence" value="ECO:0007669"/>
    <property type="project" value="TreeGrafter"/>
</dbReference>
<evidence type="ECO:0000313" key="7">
    <source>
        <dbReference type="Proteomes" id="UP000270296"/>
    </source>
</evidence>
<dbReference type="InterPro" id="IPR035500">
    <property type="entry name" value="NHR-like_dom_sf"/>
</dbReference>
<evidence type="ECO:0000256" key="2">
    <source>
        <dbReference type="ARBA" id="ARBA00023015"/>
    </source>
</evidence>
<accession>A0A183J2W6</accession>
<comment type="subcellular location">
    <subcellularLocation>
        <location evidence="1">Nucleus</location>
    </subcellularLocation>
</comment>
<sequence length="212" mass="24597">MMYGHFLRIRYGDIVALHVLMITLDDQMLLLQSVWAELHVLDFTYQRVRNNLPDMILMDNGLKLKVASVALLALAEGSNEWERLCGQMLAISFDRYDYVAMKYLMLLNPESIGYSKLQNKRLVSEGREKVKAAWLEYRRHIFADASHHDTPLPFQNCIERTRSLGLRGEQYLYYKMLSGHIPKGLLTEMLISYGSRTRQASSEANMESQKRS</sequence>
<dbReference type="PROSITE" id="PS51843">
    <property type="entry name" value="NR_LBD"/>
    <property type="match status" value="1"/>
</dbReference>
<dbReference type="Proteomes" id="UP000270296">
    <property type="component" value="Unassembled WGS sequence"/>
</dbReference>
<evidence type="ECO:0000256" key="4">
    <source>
        <dbReference type="ARBA" id="ARBA00023170"/>
    </source>
</evidence>
<keyword evidence="7" id="KW-1185">Reference proteome</keyword>
<keyword evidence="3" id="KW-0804">Transcription</keyword>
<dbReference type="InterPro" id="IPR016355">
    <property type="entry name" value="NR5-like"/>
</dbReference>
<name>A0A183J2W6_9BILA</name>
<dbReference type="AlphaFoldDB" id="A0A183J2W6"/>
<keyword evidence="2" id="KW-0805">Transcription regulation</keyword>
<dbReference type="WBParaSite" id="SBAD_0001057801-mRNA-1">
    <property type="protein sequence ID" value="SBAD_0001057801-mRNA-1"/>
    <property type="gene ID" value="SBAD_0001057801"/>
</dbReference>
<gene>
    <name evidence="6" type="ORF">SBAD_LOCUS10214</name>
</gene>
<dbReference type="GO" id="GO:0004879">
    <property type="term" value="F:nuclear receptor activity"/>
    <property type="evidence" value="ECO:0007669"/>
    <property type="project" value="InterPro"/>
</dbReference>
<reference evidence="8" key="1">
    <citation type="submission" date="2016-06" db="UniProtKB">
        <authorList>
            <consortium name="WormBaseParasite"/>
        </authorList>
    </citation>
    <scope>IDENTIFICATION</scope>
</reference>
<keyword evidence="4" id="KW-0675">Receptor</keyword>
<dbReference type="Gene3D" id="1.10.565.10">
    <property type="entry name" value="Retinoid X Receptor"/>
    <property type="match status" value="1"/>
</dbReference>
<dbReference type="PANTHER" id="PTHR24086">
    <property type="entry name" value="NUCLEAR RECEPTOR SUBFAMILY 5 GROUP A"/>
    <property type="match status" value="1"/>
</dbReference>
<dbReference type="OrthoDB" id="5771769at2759"/>
<dbReference type="GO" id="GO:0000978">
    <property type="term" value="F:RNA polymerase II cis-regulatory region sequence-specific DNA binding"/>
    <property type="evidence" value="ECO:0007669"/>
    <property type="project" value="TreeGrafter"/>
</dbReference>
<evidence type="ECO:0000313" key="6">
    <source>
        <dbReference type="EMBL" id="VDP29941.1"/>
    </source>
</evidence>